<dbReference type="GO" id="GO:0017004">
    <property type="term" value="P:cytochrome complex assembly"/>
    <property type="evidence" value="ECO:0007669"/>
    <property type="project" value="InterPro"/>
</dbReference>
<dbReference type="AlphaFoldDB" id="A0AAE3NA74"/>
<feature type="transmembrane region" description="Helical" evidence="1">
    <location>
        <begin position="38"/>
        <end position="56"/>
    </location>
</feature>
<dbReference type="Pfam" id="PF01578">
    <property type="entry name" value="Cytochrom_C_asm"/>
    <property type="match status" value="1"/>
</dbReference>
<dbReference type="PANTHER" id="PTHR38034:SF1">
    <property type="entry name" value="INNER MEMBRANE PROTEIN YPJD"/>
    <property type="match status" value="1"/>
</dbReference>
<feature type="transmembrane region" description="Helical" evidence="1">
    <location>
        <begin position="6"/>
        <end position="26"/>
    </location>
</feature>
<evidence type="ECO:0000313" key="3">
    <source>
        <dbReference type="EMBL" id="MDA7417916.1"/>
    </source>
</evidence>
<evidence type="ECO:0000313" key="4">
    <source>
        <dbReference type="Proteomes" id="UP001212602"/>
    </source>
</evidence>
<organism evidence="3 4">
    <name type="scientific">Xenophilus arseniciresistens</name>
    <dbReference type="NCBI Taxonomy" id="1283306"/>
    <lineage>
        <taxon>Bacteria</taxon>
        <taxon>Pseudomonadati</taxon>
        <taxon>Pseudomonadota</taxon>
        <taxon>Betaproteobacteria</taxon>
        <taxon>Burkholderiales</taxon>
        <taxon>Comamonadaceae</taxon>
        <taxon>Xenophilus</taxon>
    </lineage>
</organism>
<dbReference type="InterPro" id="IPR002541">
    <property type="entry name" value="Cyt_c_assembly"/>
</dbReference>
<dbReference type="Proteomes" id="UP001212602">
    <property type="component" value="Unassembled WGS sequence"/>
</dbReference>
<keyword evidence="1" id="KW-0812">Transmembrane</keyword>
<feature type="transmembrane region" description="Helical" evidence="1">
    <location>
        <begin position="174"/>
        <end position="195"/>
    </location>
</feature>
<accession>A0AAE3NA74</accession>
<dbReference type="EMBL" id="JAQIPB010000007">
    <property type="protein sequence ID" value="MDA7417916.1"/>
    <property type="molecule type" value="Genomic_DNA"/>
</dbReference>
<feature type="transmembrane region" description="Helical" evidence="1">
    <location>
        <begin position="244"/>
        <end position="263"/>
    </location>
</feature>
<reference evidence="3" key="1">
    <citation type="submission" date="2023-01" db="EMBL/GenBank/DDBJ databases">
        <title>Xenophilus mangrovi sp. nov., isolated from soil of Mangrove nature reserve.</title>
        <authorList>
            <person name="Xu S."/>
            <person name="Liu Z."/>
            <person name="Xu Y."/>
        </authorList>
    </citation>
    <scope>NUCLEOTIDE SEQUENCE</scope>
    <source>
        <strain evidence="3">YW8</strain>
    </source>
</reference>
<keyword evidence="1" id="KW-0472">Membrane</keyword>
<comment type="caution">
    <text evidence="3">The sequence shown here is derived from an EMBL/GenBank/DDBJ whole genome shotgun (WGS) entry which is preliminary data.</text>
</comment>
<protein>
    <submittedName>
        <fullName evidence="3">Cytochrome c biogenesis protein CcsA</fullName>
    </submittedName>
</protein>
<evidence type="ECO:0000259" key="2">
    <source>
        <dbReference type="Pfam" id="PF01578"/>
    </source>
</evidence>
<dbReference type="GO" id="GO:0020037">
    <property type="term" value="F:heme binding"/>
    <property type="evidence" value="ECO:0007669"/>
    <property type="project" value="InterPro"/>
</dbReference>
<dbReference type="RefSeq" id="WP_271429149.1">
    <property type="nucleotide sequence ID" value="NZ_JAQIPB010000007.1"/>
</dbReference>
<feature type="transmembrane region" description="Helical" evidence="1">
    <location>
        <begin position="124"/>
        <end position="146"/>
    </location>
</feature>
<keyword evidence="4" id="KW-1185">Reference proteome</keyword>
<proteinExistence type="predicted"/>
<dbReference type="PANTHER" id="PTHR38034">
    <property type="entry name" value="INNER MEMBRANE PROTEIN YPJD"/>
    <property type="match status" value="1"/>
</dbReference>
<evidence type="ECO:0000256" key="1">
    <source>
        <dbReference type="SAM" id="Phobius"/>
    </source>
</evidence>
<feature type="domain" description="Cytochrome c assembly protein" evidence="2">
    <location>
        <begin position="38"/>
        <end position="266"/>
    </location>
</feature>
<feature type="transmembrane region" description="Helical" evidence="1">
    <location>
        <begin position="93"/>
        <end position="112"/>
    </location>
</feature>
<name>A0AAE3NA74_9BURK</name>
<feature type="transmembrane region" description="Helical" evidence="1">
    <location>
        <begin position="215"/>
        <end position="232"/>
    </location>
</feature>
<keyword evidence="1" id="KW-1133">Transmembrane helix</keyword>
<feature type="transmembrane region" description="Helical" evidence="1">
    <location>
        <begin position="62"/>
        <end position="81"/>
    </location>
</feature>
<sequence length="272" mass="28989">MILASPSPIGLALGLATAALYGATAAGADRMGRQNTQLLLALAWLLHGATLCWALAAAPVKFGFAPALSVTAWLVLTVYAVESRLYPRLTVRRALAVLGAAAVLLALIFPGAPLPHTASPWLPMHLALGIASYGLFAAAVVHAWLLTRAERQIRLAVEPSTEAAGVPLLTLERLTFRFVTAGFVLLSATLLAGLLFSEQLYGPSVRGWKWDHKTVFSVLAWVSFAVLLIGRARFGWRGRTAKRVLYVGAGLLLLAYVGSRFVIEVILNRGGA</sequence>
<dbReference type="InterPro" id="IPR052372">
    <property type="entry name" value="YpjD/HemX"/>
</dbReference>
<gene>
    <name evidence="3" type="primary">ccsA</name>
    <name evidence="3" type="ORF">PGB34_16245</name>
</gene>